<organism evidence="3 4">
    <name type="scientific">Merluccius polli</name>
    <name type="common">Benguela hake</name>
    <name type="synonym">Merluccius cadenati</name>
    <dbReference type="NCBI Taxonomy" id="89951"/>
    <lineage>
        <taxon>Eukaryota</taxon>
        <taxon>Metazoa</taxon>
        <taxon>Chordata</taxon>
        <taxon>Craniata</taxon>
        <taxon>Vertebrata</taxon>
        <taxon>Euteleostomi</taxon>
        <taxon>Actinopterygii</taxon>
        <taxon>Neopterygii</taxon>
        <taxon>Teleostei</taxon>
        <taxon>Neoteleostei</taxon>
        <taxon>Acanthomorphata</taxon>
        <taxon>Zeiogadaria</taxon>
        <taxon>Gadariae</taxon>
        <taxon>Gadiformes</taxon>
        <taxon>Gadoidei</taxon>
        <taxon>Merlucciidae</taxon>
        <taxon>Merluccius</taxon>
    </lineage>
</organism>
<keyword evidence="4" id="KW-1185">Reference proteome</keyword>
<feature type="signal peptide" evidence="2">
    <location>
        <begin position="1"/>
        <end position="26"/>
    </location>
</feature>
<gene>
    <name evidence="3" type="ORF">N1851_008048</name>
</gene>
<proteinExistence type="predicted"/>
<evidence type="ECO:0000256" key="2">
    <source>
        <dbReference type="SAM" id="SignalP"/>
    </source>
</evidence>
<keyword evidence="2" id="KW-0732">Signal</keyword>
<protein>
    <submittedName>
        <fullName evidence="3">Uncharacterized protein</fullName>
    </submittedName>
</protein>
<feature type="chain" id="PRO_5041389441" evidence="2">
    <location>
        <begin position="27"/>
        <end position="182"/>
    </location>
</feature>
<dbReference type="AlphaFoldDB" id="A0AA47N363"/>
<name>A0AA47N363_MERPO</name>
<feature type="region of interest" description="Disordered" evidence="1">
    <location>
        <begin position="162"/>
        <end position="182"/>
    </location>
</feature>
<comment type="caution">
    <text evidence="3">The sequence shown here is derived from an EMBL/GenBank/DDBJ whole genome shotgun (WGS) entry which is preliminary data.</text>
</comment>
<accession>A0AA47N363</accession>
<reference evidence="3" key="1">
    <citation type="journal article" date="2023" name="Front. Mar. Sci.">
        <title>A new Merluccius polli reference genome to investigate the effects of global change in West African waters.</title>
        <authorList>
            <person name="Mateo J.L."/>
            <person name="Blanco-Fernandez C."/>
            <person name="Garcia-Vazquez E."/>
            <person name="Machado-Schiaffino G."/>
        </authorList>
    </citation>
    <scope>NUCLEOTIDE SEQUENCE</scope>
    <source>
        <strain evidence="3">C29</strain>
        <tissue evidence="3">Fin</tissue>
    </source>
</reference>
<sequence>MQKKLRRKRMLKALALSILGIVSLTGREQDSIPVNILRDTGSAQSFIHASTLPFSEESYCDSNVLVQGIEMGFLKVPLHTVHVKSDLVTGFVKVAVCSQLPMNSIHFLVGNELAHEEVIPYPEVGSNLSEVFPVCVVTRAQARKPRATDLCDSFMSLEDPIVSSPNSARQTLSTAEGAEIRK</sequence>
<dbReference type="Proteomes" id="UP001174136">
    <property type="component" value="Unassembled WGS sequence"/>
</dbReference>
<feature type="compositionally biased region" description="Polar residues" evidence="1">
    <location>
        <begin position="163"/>
        <end position="174"/>
    </location>
</feature>
<dbReference type="PANTHER" id="PTHR46888:SF13">
    <property type="entry name" value="RIBONUCLEASE H"/>
    <property type="match status" value="1"/>
</dbReference>
<dbReference type="EMBL" id="JAOPHQ010001433">
    <property type="protein sequence ID" value="KAK0150849.1"/>
    <property type="molecule type" value="Genomic_DNA"/>
</dbReference>
<evidence type="ECO:0000313" key="4">
    <source>
        <dbReference type="Proteomes" id="UP001174136"/>
    </source>
</evidence>
<evidence type="ECO:0000313" key="3">
    <source>
        <dbReference type="EMBL" id="KAK0150849.1"/>
    </source>
</evidence>
<evidence type="ECO:0000256" key="1">
    <source>
        <dbReference type="SAM" id="MobiDB-lite"/>
    </source>
</evidence>
<dbReference type="PANTHER" id="PTHR46888">
    <property type="entry name" value="ZINC KNUCKLE DOMAINCONTAINING PROTEIN-RELATED"/>
    <property type="match status" value="1"/>
</dbReference>